<feature type="compositionally biased region" description="Pro residues" evidence="1">
    <location>
        <begin position="433"/>
        <end position="454"/>
    </location>
</feature>
<protein>
    <submittedName>
        <fullName evidence="2">Uncharacterized protein</fullName>
    </submittedName>
</protein>
<feature type="compositionally biased region" description="Pro residues" evidence="1">
    <location>
        <begin position="9"/>
        <end position="21"/>
    </location>
</feature>
<feature type="compositionally biased region" description="Pro residues" evidence="1">
    <location>
        <begin position="465"/>
        <end position="480"/>
    </location>
</feature>
<dbReference type="OrthoDB" id="5600597at2759"/>
<evidence type="ECO:0000256" key="1">
    <source>
        <dbReference type="SAM" id="MobiDB-lite"/>
    </source>
</evidence>
<feature type="region of interest" description="Disordered" evidence="1">
    <location>
        <begin position="588"/>
        <end position="607"/>
    </location>
</feature>
<accession>A0A0L0S1I7</accession>
<dbReference type="Proteomes" id="UP000054350">
    <property type="component" value="Unassembled WGS sequence"/>
</dbReference>
<feature type="region of interest" description="Disordered" evidence="1">
    <location>
        <begin position="46"/>
        <end position="65"/>
    </location>
</feature>
<feature type="region of interest" description="Disordered" evidence="1">
    <location>
        <begin position="346"/>
        <end position="498"/>
    </location>
</feature>
<feature type="compositionally biased region" description="Pro residues" evidence="1">
    <location>
        <begin position="518"/>
        <end position="529"/>
    </location>
</feature>
<dbReference type="EMBL" id="GG745330">
    <property type="protein sequence ID" value="KNE56442.1"/>
    <property type="molecule type" value="Genomic_DNA"/>
</dbReference>
<feature type="compositionally biased region" description="Pro residues" evidence="1">
    <location>
        <begin position="759"/>
        <end position="768"/>
    </location>
</feature>
<proteinExistence type="predicted"/>
<feature type="region of interest" description="Disordered" evidence="1">
    <location>
        <begin position="1"/>
        <end position="25"/>
    </location>
</feature>
<feature type="region of interest" description="Disordered" evidence="1">
    <location>
        <begin position="511"/>
        <end position="566"/>
    </location>
</feature>
<evidence type="ECO:0000313" key="2">
    <source>
        <dbReference type="EMBL" id="KNE56442.1"/>
    </source>
</evidence>
<feature type="compositionally biased region" description="Low complexity" evidence="1">
    <location>
        <begin position="642"/>
        <end position="653"/>
    </location>
</feature>
<feature type="compositionally biased region" description="Low complexity" evidence="1">
    <location>
        <begin position="542"/>
        <end position="556"/>
    </location>
</feature>
<dbReference type="VEuPathDB" id="FungiDB:AMAG_02250"/>
<feature type="region of interest" description="Disordered" evidence="1">
    <location>
        <begin position="641"/>
        <end position="773"/>
    </location>
</feature>
<keyword evidence="3" id="KW-1185">Reference proteome</keyword>
<gene>
    <name evidence="2" type="ORF">AMAG_02250</name>
</gene>
<dbReference type="OMA" id="PYNPHWW"/>
<organism evidence="2 3">
    <name type="scientific">Allomyces macrogynus (strain ATCC 38327)</name>
    <name type="common">Allomyces javanicus var. macrogynus</name>
    <dbReference type="NCBI Taxonomy" id="578462"/>
    <lineage>
        <taxon>Eukaryota</taxon>
        <taxon>Fungi</taxon>
        <taxon>Fungi incertae sedis</taxon>
        <taxon>Blastocladiomycota</taxon>
        <taxon>Blastocladiomycetes</taxon>
        <taxon>Blastocladiales</taxon>
        <taxon>Blastocladiaceae</taxon>
        <taxon>Allomyces</taxon>
    </lineage>
</organism>
<name>A0A0L0S1I7_ALLM3</name>
<sequence length="845" mass="87929">MPSTAPIAAPAPPRPPSPLRPPNKFYNVRLSQNPVFLRRTSMKPPHLAALPSPATIPAPPLPAPAPTMLAPTAQSVRRISRPVRPEPAVTISVQTESLTRPVAAAAPTLPQTRSIGLTTVEPWPVVSARAPPALPTPVATKGMGVQADPSRFYHDRGIQLSPPRPTLPTAIYADAATQRTSSPLLDMTYSVVQTDPPPRQITRQVHTGDLVAVAEEGIQTSPMASLPPSPPPVPVVRPQVASHATQTDALPPMHYPPPPLLPTDWAPVPPARPAPVFPAPVPIPDAHLPSAPEPPRIDPARIQAEILKWMEQQVMLRCLTDDLLEETVAELVEELAEAELLRAQQRRPVTRDAQTVASPTADASAEARPPPPPPGLEVGIQTTPPLPPVEAPAPPTPSPPPLASPPSPPTPPARPDPVVPRLVLFERDVQTSPAPPPTPAQLPAPPRAPTPPPATATAEVQVSAPPSPSPPPPPASPPPVHDAQTQVSTPARAEAATQLVPSVMDVSISPATSLALPDPEPVSPTPSPPAESTGMSLPPPSNASTSPPSTPQAFSTDAPPSMTFTLDVSEGEVLTILHSEGEVVSFELPPPLPDHGVEEGEEVDNQDELMTPRKRAVLAQKKRVLGRLRLRALNASLMDGVTPSVSTSSSFTLPSPPRSAAVARQRVADDTDTTVQPLSLSLGEIPEGDEGVTTTDPSEDTGTATSRIVTTTSTTTAGPSGTSSTATQASSDSSESRSALSTSTPRSSSPATSTRATVPVPPPPSHSPPPRRRPVVGLALARLAAPVAAHVGHVSHIAGATFEEFSDTIDQLSGIAAGTIMEDDEEEEGQVGFMNGLGLPSPAVG</sequence>
<feature type="compositionally biased region" description="Pro residues" evidence="1">
    <location>
        <begin position="54"/>
        <end position="65"/>
    </location>
</feature>
<reference evidence="3" key="2">
    <citation type="submission" date="2009-11" db="EMBL/GenBank/DDBJ databases">
        <title>The Genome Sequence of Allomyces macrogynus strain ATCC 38327.</title>
        <authorList>
            <consortium name="The Broad Institute Genome Sequencing Platform"/>
            <person name="Russ C."/>
            <person name="Cuomo C."/>
            <person name="Shea T."/>
            <person name="Young S.K."/>
            <person name="Zeng Q."/>
            <person name="Koehrsen M."/>
            <person name="Haas B."/>
            <person name="Borodovsky M."/>
            <person name="Guigo R."/>
            <person name="Alvarado L."/>
            <person name="Berlin A."/>
            <person name="Borenstein D."/>
            <person name="Chen Z."/>
            <person name="Engels R."/>
            <person name="Freedman E."/>
            <person name="Gellesch M."/>
            <person name="Goldberg J."/>
            <person name="Griggs A."/>
            <person name="Gujja S."/>
            <person name="Heiman D."/>
            <person name="Hepburn T."/>
            <person name="Howarth C."/>
            <person name="Jen D."/>
            <person name="Larson L."/>
            <person name="Lewis B."/>
            <person name="Mehta T."/>
            <person name="Park D."/>
            <person name="Pearson M."/>
            <person name="Roberts A."/>
            <person name="Saif S."/>
            <person name="Shenoy N."/>
            <person name="Sisk P."/>
            <person name="Stolte C."/>
            <person name="Sykes S."/>
            <person name="Walk T."/>
            <person name="White J."/>
            <person name="Yandava C."/>
            <person name="Burger G."/>
            <person name="Gray M.W."/>
            <person name="Holland P.W.H."/>
            <person name="King N."/>
            <person name="Lang F.B.F."/>
            <person name="Roger A.J."/>
            <person name="Ruiz-Trillo I."/>
            <person name="Lander E."/>
            <person name="Nusbaum C."/>
        </authorList>
    </citation>
    <scope>NUCLEOTIDE SEQUENCE [LARGE SCALE GENOMIC DNA]</scope>
    <source>
        <strain evidence="3">ATCC 38327</strain>
    </source>
</reference>
<feature type="compositionally biased region" description="Low complexity" evidence="1">
    <location>
        <begin position="701"/>
        <end position="758"/>
    </location>
</feature>
<feature type="compositionally biased region" description="Pro residues" evidence="1">
    <location>
        <begin position="384"/>
        <end position="418"/>
    </location>
</feature>
<dbReference type="AlphaFoldDB" id="A0A0L0S1I7"/>
<reference evidence="2 3" key="1">
    <citation type="submission" date="2009-11" db="EMBL/GenBank/DDBJ databases">
        <title>Annotation of Allomyces macrogynus ATCC 38327.</title>
        <authorList>
            <consortium name="The Broad Institute Genome Sequencing Platform"/>
            <person name="Russ C."/>
            <person name="Cuomo C."/>
            <person name="Burger G."/>
            <person name="Gray M.W."/>
            <person name="Holland P.W.H."/>
            <person name="King N."/>
            <person name="Lang F.B.F."/>
            <person name="Roger A.J."/>
            <person name="Ruiz-Trillo I."/>
            <person name="Young S.K."/>
            <person name="Zeng Q."/>
            <person name="Gargeya S."/>
            <person name="Fitzgerald M."/>
            <person name="Haas B."/>
            <person name="Abouelleil A."/>
            <person name="Alvarado L."/>
            <person name="Arachchi H.M."/>
            <person name="Berlin A."/>
            <person name="Chapman S.B."/>
            <person name="Gearin G."/>
            <person name="Goldberg J."/>
            <person name="Griggs A."/>
            <person name="Gujja S."/>
            <person name="Hansen M."/>
            <person name="Heiman D."/>
            <person name="Howarth C."/>
            <person name="Larimer J."/>
            <person name="Lui A."/>
            <person name="MacDonald P.J.P."/>
            <person name="McCowen C."/>
            <person name="Montmayeur A."/>
            <person name="Murphy C."/>
            <person name="Neiman D."/>
            <person name="Pearson M."/>
            <person name="Priest M."/>
            <person name="Roberts A."/>
            <person name="Saif S."/>
            <person name="Shea T."/>
            <person name="Sisk P."/>
            <person name="Stolte C."/>
            <person name="Sykes S."/>
            <person name="Wortman J."/>
            <person name="Nusbaum C."/>
            <person name="Birren B."/>
        </authorList>
    </citation>
    <scope>NUCLEOTIDE SEQUENCE [LARGE SCALE GENOMIC DNA]</scope>
    <source>
        <strain evidence="2 3">ATCC 38327</strain>
    </source>
</reference>
<dbReference type="STRING" id="578462.A0A0L0S1I7"/>
<dbReference type="eggNOG" id="KOG1216">
    <property type="taxonomic scope" value="Eukaryota"/>
</dbReference>
<evidence type="ECO:0000313" key="3">
    <source>
        <dbReference type="Proteomes" id="UP000054350"/>
    </source>
</evidence>